<evidence type="ECO:0000313" key="1">
    <source>
        <dbReference type="EMBL" id="ETO84045.1"/>
    </source>
</evidence>
<accession>A0A081AYT4</accession>
<protein>
    <submittedName>
        <fullName evidence="1">Uncharacterized protein</fullName>
    </submittedName>
</protein>
<reference evidence="1 2" key="1">
    <citation type="submission" date="2013-11" db="EMBL/GenBank/DDBJ databases">
        <title>The Genome Sequence of Phytophthora parasitica P1976.</title>
        <authorList>
            <consortium name="The Broad Institute Genomics Platform"/>
            <person name="Russ C."/>
            <person name="Tyler B."/>
            <person name="Panabieres F."/>
            <person name="Shan W."/>
            <person name="Tripathy S."/>
            <person name="Grunwald N."/>
            <person name="Machado M."/>
            <person name="Johnson C.S."/>
            <person name="Walker B."/>
            <person name="Young S."/>
            <person name="Zeng Q."/>
            <person name="Gargeya S."/>
            <person name="Fitzgerald M."/>
            <person name="Haas B."/>
            <person name="Abouelleil A."/>
            <person name="Allen A.W."/>
            <person name="Alvarado L."/>
            <person name="Arachchi H.M."/>
            <person name="Berlin A.M."/>
            <person name="Chapman S.B."/>
            <person name="Gainer-Dewar J."/>
            <person name="Goldberg J."/>
            <person name="Griggs A."/>
            <person name="Gujja S."/>
            <person name="Hansen M."/>
            <person name="Howarth C."/>
            <person name="Imamovic A."/>
            <person name="Ireland A."/>
            <person name="Larimer J."/>
            <person name="McCowan C."/>
            <person name="Murphy C."/>
            <person name="Pearson M."/>
            <person name="Poon T.W."/>
            <person name="Priest M."/>
            <person name="Roberts A."/>
            <person name="Saif S."/>
            <person name="Shea T."/>
            <person name="Sisk P."/>
            <person name="Sykes S."/>
            <person name="Wortman J."/>
            <person name="Nusbaum C."/>
            <person name="Birren B."/>
        </authorList>
    </citation>
    <scope>NUCLEOTIDE SEQUENCE [LARGE SCALE GENOMIC DNA]</scope>
    <source>
        <strain evidence="1 2">P1976</strain>
    </source>
</reference>
<comment type="caution">
    <text evidence="1">The sequence shown here is derived from an EMBL/GenBank/DDBJ whole genome shotgun (WGS) entry which is preliminary data.</text>
</comment>
<name>A0A081AYT4_PHYNI</name>
<sequence>MQSVTALQGNAGLSRSIALTVKHTEDLMQVLEAMIPRRSTAEKGDSVHAMMSELLFGFR</sequence>
<dbReference type="EMBL" id="ANJA01000375">
    <property type="protein sequence ID" value="ETO84045.1"/>
    <property type="molecule type" value="Genomic_DNA"/>
</dbReference>
<proteinExistence type="predicted"/>
<gene>
    <name evidence="1" type="ORF">F444_02016</name>
</gene>
<dbReference type="Proteomes" id="UP000028582">
    <property type="component" value="Unassembled WGS sequence"/>
</dbReference>
<evidence type="ECO:0000313" key="2">
    <source>
        <dbReference type="Proteomes" id="UP000028582"/>
    </source>
</evidence>
<organism evidence="1 2">
    <name type="scientific">Phytophthora nicotianae P1976</name>
    <dbReference type="NCBI Taxonomy" id="1317066"/>
    <lineage>
        <taxon>Eukaryota</taxon>
        <taxon>Sar</taxon>
        <taxon>Stramenopiles</taxon>
        <taxon>Oomycota</taxon>
        <taxon>Peronosporomycetes</taxon>
        <taxon>Peronosporales</taxon>
        <taxon>Peronosporaceae</taxon>
        <taxon>Phytophthora</taxon>
    </lineage>
</organism>
<dbReference type="AlphaFoldDB" id="A0A081AYT4"/>